<dbReference type="OrthoDB" id="297801at2759"/>
<proteinExistence type="predicted"/>
<dbReference type="Proteomes" id="UP000683925">
    <property type="component" value="Unassembled WGS sequence"/>
</dbReference>
<sequence length="145" mass="17174">MYFLTKKNQPPHQSGLTFISHLFHQKQQELISTNKIIQLNEELINQQRKQVTSPREKAQSRDKEKANIRQITIRSYSSLQINDLVENTLKREKFHIRLKSPNKFCRVKALQEIRERQKSPTFLIKQRTQPIYSQSIPATARVNGY</sequence>
<evidence type="ECO:0000313" key="2">
    <source>
        <dbReference type="EMBL" id="CAD8132347.1"/>
    </source>
</evidence>
<gene>
    <name evidence="2" type="ORF">POCTA_138.1.T0030387</name>
</gene>
<keyword evidence="3" id="KW-1185">Reference proteome</keyword>
<comment type="caution">
    <text evidence="2">The sequence shown here is derived from an EMBL/GenBank/DDBJ whole genome shotgun (WGS) entry which is preliminary data.</text>
</comment>
<organism evidence="2 3">
    <name type="scientific">Paramecium octaurelia</name>
    <dbReference type="NCBI Taxonomy" id="43137"/>
    <lineage>
        <taxon>Eukaryota</taxon>
        <taxon>Sar</taxon>
        <taxon>Alveolata</taxon>
        <taxon>Ciliophora</taxon>
        <taxon>Intramacronucleata</taxon>
        <taxon>Oligohymenophorea</taxon>
        <taxon>Peniculida</taxon>
        <taxon>Parameciidae</taxon>
        <taxon>Paramecium</taxon>
    </lineage>
</organism>
<dbReference type="OMA" id="KSPNKFC"/>
<accession>A0A8S1RY62</accession>
<dbReference type="AlphaFoldDB" id="A0A8S1RY62"/>
<feature type="region of interest" description="Disordered" evidence="1">
    <location>
        <begin position="47"/>
        <end position="66"/>
    </location>
</feature>
<evidence type="ECO:0000313" key="3">
    <source>
        <dbReference type="Proteomes" id="UP000683925"/>
    </source>
</evidence>
<protein>
    <submittedName>
        <fullName evidence="2">Uncharacterized protein</fullName>
    </submittedName>
</protein>
<reference evidence="2" key="1">
    <citation type="submission" date="2021-01" db="EMBL/GenBank/DDBJ databases">
        <authorList>
            <consortium name="Genoscope - CEA"/>
            <person name="William W."/>
        </authorList>
    </citation>
    <scope>NUCLEOTIDE SEQUENCE</scope>
</reference>
<feature type="compositionally biased region" description="Basic and acidic residues" evidence="1">
    <location>
        <begin position="54"/>
        <end position="66"/>
    </location>
</feature>
<name>A0A8S1RY62_PAROT</name>
<evidence type="ECO:0000256" key="1">
    <source>
        <dbReference type="SAM" id="MobiDB-lite"/>
    </source>
</evidence>
<dbReference type="EMBL" id="CAJJDP010000001">
    <property type="protein sequence ID" value="CAD8132347.1"/>
    <property type="molecule type" value="Genomic_DNA"/>
</dbReference>